<feature type="transmembrane region" description="Helical" evidence="1">
    <location>
        <begin position="65"/>
        <end position="84"/>
    </location>
</feature>
<comment type="caution">
    <text evidence="2">The sequence shown here is derived from an EMBL/GenBank/DDBJ whole genome shotgun (WGS) entry which is preliminary data.</text>
</comment>
<dbReference type="InterPro" id="IPR045629">
    <property type="entry name" value="DUF6232"/>
</dbReference>
<dbReference type="Pfam" id="PF19744">
    <property type="entry name" value="DUF6232"/>
    <property type="match status" value="1"/>
</dbReference>
<reference evidence="3" key="1">
    <citation type="journal article" date="2019" name="Int. J. Syst. Evol. Microbiol.">
        <title>The Global Catalogue of Microorganisms (GCM) 10K type strain sequencing project: providing services to taxonomists for standard genome sequencing and annotation.</title>
        <authorList>
            <consortium name="The Broad Institute Genomics Platform"/>
            <consortium name="The Broad Institute Genome Sequencing Center for Infectious Disease"/>
            <person name="Wu L."/>
            <person name="Ma J."/>
        </authorList>
    </citation>
    <scope>NUCLEOTIDE SEQUENCE [LARGE SCALE GENOMIC DNA]</scope>
    <source>
        <strain evidence="3">JCM 17543</strain>
    </source>
</reference>
<gene>
    <name evidence="2" type="ORF">GCM10022276_19940</name>
</gene>
<evidence type="ECO:0000313" key="3">
    <source>
        <dbReference type="Proteomes" id="UP001500827"/>
    </source>
</evidence>
<evidence type="ECO:0000256" key="1">
    <source>
        <dbReference type="SAM" id="Phobius"/>
    </source>
</evidence>
<evidence type="ECO:0000313" key="2">
    <source>
        <dbReference type="EMBL" id="GAA3901160.1"/>
    </source>
</evidence>
<name>A0ABP7LHU7_9SPHN</name>
<keyword evidence="1" id="KW-1133">Transmembrane helix</keyword>
<dbReference type="Proteomes" id="UP001500827">
    <property type="component" value="Unassembled WGS sequence"/>
</dbReference>
<feature type="transmembrane region" description="Helical" evidence="1">
    <location>
        <begin position="42"/>
        <end position="59"/>
    </location>
</feature>
<sequence>MSGEMSVSVDRDFARFGSKSFAINKINTVEVKARHPHSQNAYFGWGLIGIICLLLFMGGEKGSGVSSGTVFALLLCAFFAFLAYRAWKRSKIIEYQLFLVTSSQAVQAIKSEDGSMIEGLRDRIERAMAGRLN</sequence>
<dbReference type="EMBL" id="BAABBM010000001">
    <property type="protein sequence ID" value="GAA3901160.1"/>
    <property type="molecule type" value="Genomic_DNA"/>
</dbReference>
<organism evidence="2 3">
    <name type="scientific">Sphingomonas limnosediminicola</name>
    <dbReference type="NCBI Taxonomy" id="940133"/>
    <lineage>
        <taxon>Bacteria</taxon>
        <taxon>Pseudomonadati</taxon>
        <taxon>Pseudomonadota</taxon>
        <taxon>Alphaproteobacteria</taxon>
        <taxon>Sphingomonadales</taxon>
        <taxon>Sphingomonadaceae</taxon>
        <taxon>Sphingomonas</taxon>
    </lineage>
</organism>
<proteinExistence type="predicted"/>
<accession>A0ABP7LHU7</accession>
<keyword evidence="1" id="KW-0812">Transmembrane</keyword>
<protein>
    <submittedName>
        <fullName evidence="2">Uncharacterized protein</fullName>
    </submittedName>
</protein>
<keyword evidence="3" id="KW-1185">Reference proteome</keyword>
<keyword evidence="1" id="KW-0472">Membrane</keyword>